<accession>A0A382CKT7</accession>
<feature type="non-terminal residue" evidence="2">
    <location>
        <position position="1"/>
    </location>
</feature>
<feature type="transmembrane region" description="Helical" evidence="1">
    <location>
        <begin position="115"/>
        <end position="136"/>
    </location>
</feature>
<keyword evidence="1" id="KW-1133">Transmembrane helix</keyword>
<feature type="transmembrane region" description="Helical" evidence="1">
    <location>
        <begin position="74"/>
        <end position="95"/>
    </location>
</feature>
<dbReference type="Pfam" id="PF02592">
    <property type="entry name" value="Vut_1"/>
    <property type="match status" value="1"/>
</dbReference>
<protein>
    <recommendedName>
        <fullName evidence="3">VUT family protein</fullName>
    </recommendedName>
</protein>
<evidence type="ECO:0008006" key="3">
    <source>
        <dbReference type="Google" id="ProtNLM"/>
    </source>
</evidence>
<feature type="transmembrane region" description="Helical" evidence="1">
    <location>
        <begin position="157"/>
        <end position="183"/>
    </location>
</feature>
<feature type="transmembrane region" description="Helical" evidence="1">
    <location>
        <begin position="44"/>
        <end position="62"/>
    </location>
</feature>
<feature type="transmembrane region" description="Helical" evidence="1">
    <location>
        <begin position="195"/>
        <end position="220"/>
    </location>
</feature>
<dbReference type="InterPro" id="IPR003744">
    <property type="entry name" value="YhhQ"/>
</dbReference>
<dbReference type="AlphaFoldDB" id="A0A382CKT7"/>
<reference evidence="2" key="1">
    <citation type="submission" date="2018-05" db="EMBL/GenBank/DDBJ databases">
        <authorList>
            <person name="Lanie J.A."/>
            <person name="Ng W.-L."/>
            <person name="Kazmierczak K.M."/>
            <person name="Andrzejewski T.M."/>
            <person name="Davidsen T.M."/>
            <person name="Wayne K.J."/>
            <person name="Tettelin H."/>
            <person name="Glass J.I."/>
            <person name="Rusch D."/>
            <person name="Podicherti R."/>
            <person name="Tsui H.-C.T."/>
            <person name="Winkler M.E."/>
        </authorList>
    </citation>
    <scope>NUCLEOTIDE SEQUENCE</scope>
</reference>
<keyword evidence="1" id="KW-0812">Transmembrane</keyword>
<evidence type="ECO:0000256" key="1">
    <source>
        <dbReference type="SAM" id="Phobius"/>
    </source>
</evidence>
<dbReference type="HAMAP" id="MF_02088">
    <property type="entry name" value="Q_prec_transport"/>
    <property type="match status" value="1"/>
</dbReference>
<feature type="transmembrane region" description="Helical" evidence="1">
    <location>
        <begin position="14"/>
        <end position="32"/>
    </location>
</feature>
<dbReference type="PANTHER" id="PTHR34300:SF2">
    <property type="entry name" value="QUEUOSINE PRECURSOR TRANSPORTER-RELATED"/>
    <property type="match status" value="1"/>
</dbReference>
<gene>
    <name evidence="2" type="ORF">METZ01_LOCUS179600</name>
</gene>
<dbReference type="NCBIfam" id="TIGR00697">
    <property type="entry name" value="queuosine precursor transporter"/>
    <property type="match status" value="1"/>
</dbReference>
<dbReference type="EMBL" id="UINC01035017">
    <property type="protein sequence ID" value="SVB26746.1"/>
    <property type="molecule type" value="Genomic_DNA"/>
</dbReference>
<keyword evidence="1" id="KW-0472">Membrane</keyword>
<evidence type="ECO:0000313" key="2">
    <source>
        <dbReference type="EMBL" id="SVB26746.1"/>
    </source>
</evidence>
<proteinExistence type="inferred from homology"/>
<name>A0A382CKT7_9ZZZZ</name>
<organism evidence="2">
    <name type="scientific">marine metagenome</name>
    <dbReference type="NCBI Taxonomy" id="408172"/>
    <lineage>
        <taxon>unclassified sequences</taxon>
        <taxon>metagenomes</taxon>
        <taxon>ecological metagenomes</taxon>
    </lineage>
</organism>
<sequence>LIVILFFLKFFGEAGMYVYTVLAVIGGNIQVLKIVEFPFFSNPIALGTILFATTFLATDILAEYYGTRYARKNILIGFAGFLLMTIIMLFTLGFTPLDINTAGEKYSWALSVQNNLMGVFIPLPIFFAASMIAYIFSQYFDVWLYETISHFTQKKFLWIRNNISTMTSSLLDNTIFSVFAWIIFNPNPLDVNTVIFTYILGTYFLRITIAIFDTPFIYLAKYFVPKNVND</sequence>
<dbReference type="PANTHER" id="PTHR34300">
    <property type="entry name" value="QUEUOSINE PRECURSOR TRANSPORTER-RELATED"/>
    <property type="match status" value="1"/>
</dbReference>